<gene>
    <name evidence="2" type="ORF">PQ472_01615</name>
</gene>
<evidence type="ECO:0000313" key="2">
    <source>
        <dbReference type="EMBL" id="WDF83801.1"/>
    </source>
</evidence>
<feature type="domain" description="Transposase DDE" evidence="1">
    <location>
        <begin position="2"/>
        <end position="44"/>
    </location>
</feature>
<dbReference type="Proteomes" id="UP001220377">
    <property type="component" value="Chromosome"/>
</dbReference>
<evidence type="ECO:0000259" key="1">
    <source>
        <dbReference type="Pfam" id="PF13751"/>
    </source>
</evidence>
<dbReference type="InterPro" id="IPR025668">
    <property type="entry name" value="Tnp_DDE_dom"/>
</dbReference>
<name>A0ABY7WVG7_9LACO</name>
<dbReference type="Pfam" id="PF13751">
    <property type="entry name" value="DDE_Tnp_1_6"/>
    <property type="match status" value="1"/>
</dbReference>
<organism evidence="2 3">
    <name type="scientific">Lacticaseibacillus pabuli</name>
    <dbReference type="NCBI Taxonomy" id="3025672"/>
    <lineage>
        <taxon>Bacteria</taxon>
        <taxon>Bacillati</taxon>
        <taxon>Bacillota</taxon>
        <taxon>Bacilli</taxon>
        <taxon>Lactobacillales</taxon>
        <taxon>Lactobacillaceae</taxon>
        <taxon>Lacticaseibacillus</taxon>
    </lineage>
</organism>
<proteinExistence type="predicted"/>
<reference evidence="2 3" key="1">
    <citation type="submission" date="2023-02" db="EMBL/GenBank/DDBJ databases">
        <title>Genome sequence of Lacticaseibacillus sp. KACC 23028.</title>
        <authorList>
            <person name="Kim S."/>
            <person name="Heo J."/>
            <person name="Kwon S.-W."/>
        </authorList>
    </citation>
    <scope>NUCLEOTIDE SEQUENCE [LARGE SCALE GENOMIC DNA]</scope>
    <source>
        <strain evidence="2 3">KACC 23028</strain>
    </source>
</reference>
<protein>
    <submittedName>
        <fullName evidence="2">Transposase</fullName>
    </submittedName>
</protein>
<keyword evidence="3" id="KW-1185">Reference proteome</keyword>
<evidence type="ECO:0000313" key="3">
    <source>
        <dbReference type="Proteomes" id="UP001220377"/>
    </source>
</evidence>
<dbReference type="EMBL" id="CP117884">
    <property type="protein sequence ID" value="WDF83801.1"/>
    <property type="molecule type" value="Genomic_DNA"/>
</dbReference>
<sequence length="84" mass="9834">MDVESVFGHLKAYLHFTRFTVRGNSKVEKQMGFALMAMNMGKLACQFATFFAKERTKIGNQKAFQSWFYYYRGFVTTPCVKTFF</sequence>
<accession>A0ABY7WVG7</accession>